<protein>
    <submittedName>
        <fullName evidence="1">Uncharacterized protein</fullName>
    </submittedName>
</protein>
<sequence>GEVQREKAREAMRRFGVPQTLMRLFNCTFPSIKIVKEVFRVLTRDGVFISNVGRPSVSSGTWKFFQQFYPSAIPLYPYVMVEEILTSTNFHLLFDFIWDCLPAIVEEEATKRKKLIVPWTRIHKGIFLNVEHFFVFGKTKKIKMNTKEFQPPTPLVLHAPLPKETIPFGKITYSSS</sequence>
<gene>
    <name evidence="1" type="ORF">S06H3_23585</name>
</gene>
<comment type="caution">
    <text evidence="1">The sequence shown here is derived from an EMBL/GenBank/DDBJ whole genome shotgun (WGS) entry which is preliminary data.</text>
</comment>
<name>X1M250_9ZZZZ</name>
<reference evidence="1" key="1">
    <citation type="journal article" date="2014" name="Front. Microbiol.">
        <title>High frequency of phylogenetically diverse reductive dehalogenase-homologous genes in deep subseafloor sedimentary metagenomes.</title>
        <authorList>
            <person name="Kawai M."/>
            <person name="Futagami T."/>
            <person name="Toyoda A."/>
            <person name="Takaki Y."/>
            <person name="Nishi S."/>
            <person name="Hori S."/>
            <person name="Arai W."/>
            <person name="Tsubouchi T."/>
            <person name="Morono Y."/>
            <person name="Uchiyama I."/>
            <person name="Ito T."/>
            <person name="Fujiyama A."/>
            <person name="Inagaki F."/>
            <person name="Takami H."/>
        </authorList>
    </citation>
    <scope>NUCLEOTIDE SEQUENCE</scope>
    <source>
        <strain evidence="1">Expedition CK06-06</strain>
    </source>
</reference>
<organism evidence="1">
    <name type="scientific">marine sediment metagenome</name>
    <dbReference type="NCBI Taxonomy" id="412755"/>
    <lineage>
        <taxon>unclassified sequences</taxon>
        <taxon>metagenomes</taxon>
        <taxon>ecological metagenomes</taxon>
    </lineage>
</organism>
<proteinExistence type="predicted"/>
<evidence type="ECO:0000313" key="1">
    <source>
        <dbReference type="EMBL" id="GAI08750.1"/>
    </source>
</evidence>
<dbReference type="AlphaFoldDB" id="X1M250"/>
<accession>X1M250</accession>
<dbReference type="EMBL" id="BARV01012855">
    <property type="protein sequence ID" value="GAI08750.1"/>
    <property type="molecule type" value="Genomic_DNA"/>
</dbReference>
<feature type="non-terminal residue" evidence="1">
    <location>
        <position position="1"/>
    </location>
</feature>